<evidence type="ECO:0000313" key="3">
    <source>
        <dbReference type="EMBL" id="KHN23890.1"/>
    </source>
</evidence>
<comment type="subcellular location">
    <subcellularLocation>
        <location evidence="1">Secreted</location>
        <location evidence="1">Cell wall</location>
    </subcellularLocation>
</comment>
<evidence type="ECO:0000256" key="1">
    <source>
        <dbReference type="ARBA" id="ARBA00004191"/>
    </source>
</evidence>
<keyword evidence="2" id="KW-0134">Cell wall</keyword>
<dbReference type="PANTHER" id="PTHR31321:SF120">
    <property type="entry name" value="PECTINESTERASE 52-RELATED"/>
    <property type="match status" value="1"/>
</dbReference>
<dbReference type="GO" id="GO:0045490">
    <property type="term" value="P:pectin catabolic process"/>
    <property type="evidence" value="ECO:0007669"/>
    <property type="project" value="UniProtKB-UniPathway"/>
</dbReference>
<dbReference type="EMBL" id="KN655893">
    <property type="protein sequence ID" value="KHN23890.1"/>
    <property type="molecule type" value="Genomic_DNA"/>
</dbReference>
<reference evidence="3" key="1">
    <citation type="submission" date="2014-07" db="EMBL/GenBank/DDBJ databases">
        <title>Identification of a novel salt tolerance gene in wild soybean by whole-genome sequencing.</title>
        <authorList>
            <person name="Lam H.-M."/>
            <person name="Qi X."/>
            <person name="Li M.-W."/>
            <person name="Liu X."/>
            <person name="Xie M."/>
            <person name="Ni M."/>
            <person name="Xu X."/>
        </authorList>
    </citation>
    <scope>NUCLEOTIDE SEQUENCE [LARGE SCALE GENOMIC DNA]</scope>
    <source>
        <tissue evidence="3">Root</tissue>
    </source>
</reference>
<dbReference type="InterPro" id="IPR011050">
    <property type="entry name" value="Pectin_lyase_fold/virulence"/>
</dbReference>
<dbReference type="AlphaFoldDB" id="A0A0B2QR77"/>
<dbReference type="PANTHER" id="PTHR31321">
    <property type="entry name" value="ACYL-COA THIOESTER HYDROLASE YBHC-RELATED"/>
    <property type="match status" value="1"/>
</dbReference>
<evidence type="ECO:0000256" key="2">
    <source>
        <dbReference type="ARBA" id="ARBA00022512"/>
    </source>
</evidence>
<keyword evidence="3" id="KW-0378">Hydrolase</keyword>
<gene>
    <name evidence="3" type="ORF">glysoja_028183</name>
</gene>
<protein>
    <submittedName>
        <fullName evidence="3">Putative pectinesterase 66</fullName>
        <ecNumber evidence="3">3.1.1.11</ecNumber>
    </submittedName>
</protein>
<dbReference type="UniPathway" id="UPA00545">
    <property type="reaction ID" value="UER00823"/>
</dbReference>
<keyword evidence="2" id="KW-0964">Secreted</keyword>
<dbReference type="InterPro" id="IPR012334">
    <property type="entry name" value="Pectin_lyas_fold"/>
</dbReference>
<name>A0A0B2QR77_GLYSO</name>
<accession>A0A0B2QR77</accession>
<sequence>MAYGGKIYILEEKSCITLEGEGSRKTIITLWDHRGIDTSATFTSRPPNVVATDIGFMNTYNSMNRRNIKIEPALAARIHGDKLFSLRCNFISY</sequence>
<proteinExistence type="predicted"/>
<dbReference type="GO" id="GO:0030599">
    <property type="term" value="F:pectinesterase activity"/>
    <property type="evidence" value="ECO:0007669"/>
    <property type="project" value="UniProtKB-EC"/>
</dbReference>
<dbReference type="Gene3D" id="2.160.20.10">
    <property type="entry name" value="Single-stranded right-handed beta-helix, Pectin lyase-like"/>
    <property type="match status" value="1"/>
</dbReference>
<organism evidence="3">
    <name type="scientific">Glycine soja</name>
    <name type="common">Wild soybean</name>
    <dbReference type="NCBI Taxonomy" id="3848"/>
    <lineage>
        <taxon>Eukaryota</taxon>
        <taxon>Viridiplantae</taxon>
        <taxon>Streptophyta</taxon>
        <taxon>Embryophyta</taxon>
        <taxon>Tracheophyta</taxon>
        <taxon>Spermatophyta</taxon>
        <taxon>Magnoliopsida</taxon>
        <taxon>eudicotyledons</taxon>
        <taxon>Gunneridae</taxon>
        <taxon>Pentapetalae</taxon>
        <taxon>rosids</taxon>
        <taxon>fabids</taxon>
        <taxon>Fabales</taxon>
        <taxon>Fabaceae</taxon>
        <taxon>Papilionoideae</taxon>
        <taxon>50 kb inversion clade</taxon>
        <taxon>NPAAA clade</taxon>
        <taxon>indigoferoid/millettioid clade</taxon>
        <taxon>Phaseoleae</taxon>
        <taxon>Glycine</taxon>
        <taxon>Glycine subgen. Soja</taxon>
    </lineage>
</organism>
<dbReference type="EC" id="3.1.1.11" evidence="3"/>
<dbReference type="SUPFAM" id="SSF51126">
    <property type="entry name" value="Pectin lyase-like"/>
    <property type="match status" value="1"/>
</dbReference>
<dbReference type="Proteomes" id="UP000053555">
    <property type="component" value="Unassembled WGS sequence"/>
</dbReference>